<sequence length="169" mass="17133">FYGSTAAAGIALIVPATTGNHPTLWNPEGSGINASIIKLELGYVSGNNAPTSLEWAVVKNTGSTKATGAPVVTFTDVAVEPCLVGSGISPKALWAPAVNTYTAAPVISRTAGISLFTGLATTATIPFPLKVDYNGDFVLSPGTTASLCSVGATTTALFVVTVTWEEVSV</sequence>
<name>A0A0F9IL34_9ZZZZ</name>
<dbReference type="EMBL" id="LAZR01020706">
    <property type="protein sequence ID" value="KKL87922.1"/>
    <property type="molecule type" value="Genomic_DNA"/>
</dbReference>
<reference evidence="1" key="1">
    <citation type="journal article" date="2015" name="Nature">
        <title>Complex archaea that bridge the gap between prokaryotes and eukaryotes.</title>
        <authorList>
            <person name="Spang A."/>
            <person name="Saw J.H."/>
            <person name="Jorgensen S.L."/>
            <person name="Zaremba-Niedzwiedzka K."/>
            <person name="Martijn J."/>
            <person name="Lind A.E."/>
            <person name="van Eijk R."/>
            <person name="Schleper C."/>
            <person name="Guy L."/>
            <person name="Ettema T.J."/>
        </authorList>
    </citation>
    <scope>NUCLEOTIDE SEQUENCE</scope>
</reference>
<comment type="caution">
    <text evidence="1">The sequence shown here is derived from an EMBL/GenBank/DDBJ whole genome shotgun (WGS) entry which is preliminary data.</text>
</comment>
<proteinExistence type="predicted"/>
<organism evidence="1">
    <name type="scientific">marine sediment metagenome</name>
    <dbReference type="NCBI Taxonomy" id="412755"/>
    <lineage>
        <taxon>unclassified sequences</taxon>
        <taxon>metagenomes</taxon>
        <taxon>ecological metagenomes</taxon>
    </lineage>
</organism>
<protein>
    <submittedName>
        <fullName evidence="1">Uncharacterized protein</fullName>
    </submittedName>
</protein>
<dbReference type="AlphaFoldDB" id="A0A0F9IL34"/>
<accession>A0A0F9IL34</accession>
<evidence type="ECO:0000313" key="1">
    <source>
        <dbReference type="EMBL" id="KKL87922.1"/>
    </source>
</evidence>
<gene>
    <name evidence="1" type="ORF">LCGC14_1929840</name>
</gene>
<feature type="non-terminal residue" evidence="1">
    <location>
        <position position="1"/>
    </location>
</feature>